<dbReference type="HOGENOM" id="CLU_046006_12_5_1"/>
<proteinExistence type="predicted"/>
<dbReference type="AlphaFoldDB" id="A0A0D9UXD5"/>
<dbReference type="PANTHER" id="PTHR46142">
    <property type="match status" value="1"/>
</dbReference>
<reference evidence="3" key="2">
    <citation type="submission" date="2013-12" db="EMBL/GenBank/DDBJ databases">
        <authorList>
            <person name="Yu Y."/>
            <person name="Lee S."/>
            <person name="de Baynast K."/>
            <person name="Wissotski M."/>
            <person name="Liu L."/>
            <person name="Talag J."/>
            <person name="Goicoechea J."/>
            <person name="Angelova A."/>
            <person name="Jetty R."/>
            <person name="Kudrna D."/>
            <person name="Golser W."/>
            <person name="Rivera L."/>
            <person name="Zhang J."/>
            <person name="Wing R."/>
        </authorList>
    </citation>
    <scope>NUCLEOTIDE SEQUENCE</scope>
</reference>
<feature type="domain" description="VOC" evidence="1">
    <location>
        <begin position="1"/>
        <end position="112"/>
    </location>
</feature>
<dbReference type="InterPro" id="IPR037523">
    <property type="entry name" value="VOC_core"/>
</dbReference>
<accession>A0A0D9UXD5</accession>
<name>A0A0D9UXD5_9ORYZ</name>
<dbReference type="Gene3D" id="3.10.180.10">
    <property type="entry name" value="2,3-Dihydroxybiphenyl 1,2-Dioxygenase, domain 1"/>
    <property type="match status" value="1"/>
</dbReference>
<dbReference type="InterPro" id="IPR004360">
    <property type="entry name" value="Glyas_Fos-R_dOase_dom"/>
</dbReference>
<organism evidence="2 3">
    <name type="scientific">Leersia perrieri</name>
    <dbReference type="NCBI Taxonomy" id="77586"/>
    <lineage>
        <taxon>Eukaryota</taxon>
        <taxon>Viridiplantae</taxon>
        <taxon>Streptophyta</taxon>
        <taxon>Embryophyta</taxon>
        <taxon>Tracheophyta</taxon>
        <taxon>Spermatophyta</taxon>
        <taxon>Magnoliopsida</taxon>
        <taxon>Liliopsida</taxon>
        <taxon>Poales</taxon>
        <taxon>Poaceae</taxon>
        <taxon>BOP clade</taxon>
        <taxon>Oryzoideae</taxon>
        <taxon>Oryzeae</taxon>
        <taxon>Oryzinae</taxon>
        <taxon>Leersia</taxon>
    </lineage>
</organism>
<evidence type="ECO:0000313" key="3">
    <source>
        <dbReference type="Proteomes" id="UP000032180"/>
    </source>
</evidence>
<protein>
    <recommendedName>
        <fullName evidence="1">VOC domain-containing protein</fullName>
    </recommendedName>
</protein>
<dbReference type="PANTHER" id="PTHR46142:SF10">
    <property type="entry name" value="OS01G0173600 PROTEIN"/>
    <property type="match status" value="1"/>
</dbReference>
<dbReference type="eggNOG" id="ENOG502QSP6">
    <property type="taxonomic scope" value="Eukaryota"/>
</dbReference>
<dbReference type="Pfam" id="PF00903">
    <property type="entry name" value="Glyoxalase"/>
    <property type="match status" value="1"/>
</dbReference>
<sequence length="175" mass="18631">MVNTNPAQCGGGAALPLATLNHVSVVCRLFNYGIGIHLLQAEDPESLPPKKKEINPKDNHISFTCESLDVVQRRLKEMGVSYVQRRVEEGGIHVDQVFFHDPDGFMIEVCTCDKLPVVPLVDAAAAQSISGRTTPPPPATLACKIRSPPTTKASFIGEVIDVVASNGGSGGAMKI</sequence>
<reference evidence="2" key="3">
    <citation type="submission" date="2015-04" db="UniProtKB">
        <authorList>
            <consortium name="EnsemblPlants"/>
        </authorList>
    </citation>
    <scope>IDENTIFICATION</scope>
</reference>
<keyword evidence="3" id="KW-1185">Reference proteome</keyword>
<dbReference type="SUPFAM" id="SSF54593">
    <property type="entry name" value="Glyoxalase/Bleomycin resistance protein/Dihydroxybiphenyl dioxygenase"/>
    <property type="match status" value="1"/>
</dbReference>
<reference evidence="2 3" key="1">
    <citation type="submission" date="2012-08" db="EMBL/GenBank/DDBJ databases">
        <title>Oryza genome evolution.</title>
        <authorList>
            <person name="Wing R.A."/>
        </authorList>
    </citation>
    <scope>NUCLEOTIDE SEQUENCE</scope>
</reference>
<dbReference type="Gramene" id="LPERR01G04440.1">
    <property type="protein sequence ID" value="LPERR01G04440.1"/>
    <property type="gene ID" value="LPERR01G04440"/>
</dbReference>
<dbReference type="PROSITE" id="PS51819">
    <property type="entry name" value="VOC"/>
    <property type="match status" value="1"/>
</dbReference>
<evidence type="ECO:0000313" key="2">
    <source>
        <dbReference type="EnsemblPlants" id="LPERR01G04440.1"/>
    </source>
</evidence>
<evidence type="ECO:0000259" key="1">
    <source>
        <dbReference type="PROSITE" id="PS51819"/>
    </source>
</evidence>
<dbReference type="InterPro" id="IPR029068">
    <property type="entry name" value="Glyas_Bleomycin-R_OHBP_Dase"/>
</dbReference>
<dbReference type="Proteomes" id="UP000032180">
    <property type="component" value="Chromosome 1"/>
</dbReference>
<dbReference type="EnsemblPlants" id="LPERR01G04440.1">
    <property type="protein sequence ID" value="LPERR01G04440.1"/>
    <property type="gene ID" value="LPERR01G04440"/>
</dbReference>